<dbReference type="InterPro" id="IPR050769">
    <property type="entry name" value="NAT_camello-type"/>
</dbReference>
<evidence type="ECO:0000313" key="4">
    <source>
        <dbReference type="Proteomes" id="UP000198870"/>
    </source>
</evidence>
<dbReference type="SUPFAM" id="SSF55729">
    <property type="entry name" value="Acyl-CoA N-acyltransferases (Nat)"/>
    <property type="match status" value="1"/>
</dbReference>
<dbReference type="EMBL" id="FMUX01000005">
    <property type="protein sequence ID" value="SCY18939.1"/>
    <property type="molecule type" value="Genomic_DNA"/>
</dbReference>
<dbReference type="Pfam" id="PF00583">
    <property type="entry name" value="Acetyltransf_1"/>
    <property type="match status" value="1"/>
</dbReference>
<dbReference type="AlphaFoldDB" id="A0A1G5DW13"/>
<dbReference type="PANTHER" id="PTHR13947">
    <property type="entry name" value="GNAT FAMILY N-ACETYLTRANSFERASE"/>
    <property type="match status" value="1"/>
</dbReference>
<evidence type="ECO:0000259" key="2">
    <source>
        <dbReference type="PROSITE" id="PS51186"/>
    </source>
</evidence>
<organism evidence="3 4">
    <name type="scientific">Desulfoluna spongiiphila</name>
    <dbReference type="NCBI Taxonomy" id="419481"/>
    <lineage>
        <taxon>Bacteria</taxon>
        <taxon>Pseudomonadati</taxon>
        <taxon>Thermodesulfobacteriota</taxon>
        <taxon>Desulfobacteria</taxon>
        <taxon>Desulfobacterales</taxon>
        <taxon>Desulfolunaceae</taxon>
        <taxon>Desulfoluna</taxon>
    </lineage>
</organism>
<dbReference type="InterPro" id="IPR016181">
    <property type="entry name" value="Acyl_CoA_acyltransferase"/>
</dbReference>
<gene>
    <name evidence="3" type="ORF">SAMN05216233_10530</name>
</gene>
<dbReference type="GO" id="GO:0008080">
    <property type="term" value="F:N-acetyltransferase activity"/>
    <property type="evidence" value="ECO:0007669"/>
    <property type="project" value="InterPro"/>
</dbReference>
<protein>
    <submittedName>
        <fullName evidence="3">Acetyltransferase (GNAT) domain-containing protein</fullName>
    </submittedName>
</protein>
<keyword evidence="1 3" id="KW-0808">Transferase</keyword>
<reference evidence="3 4" key="1">
    <citation type="submission" date="2016-10" db="EMBL/GenBank/DDBJ databases">
        <authorList>
            <person name="de Groot N.N."/>
        </authorList>
    </citation>
    <scope>NUCLEOTIDE SEQUENCE [LARGE SCALE GENOMIC DNA]</scope>
    <source>
        <strain evidence="3 4">AA1</strain>
    </source>
</reference>
<evidence type="ECO:0000256" key="1">
    <source>
        <dbReference type="ARBA" id="ARBA00022679"/>
    </source>
</evidence>
<dbReference type="OrthoDB" id="3389160at2"/>
<accession>A0A1G5DW13</accession>
<feature type="domain" description="N-acetyltransferase" evidence="2">
    <location>
        <begin position="2"/>
        <end position="171"/>
    </location>
</feature>
<name>A0A1G5DW13_9BACT</name>
<dbReference type="STRING" id="419481.SAMN05216233_10530"/>
<dbReference type="Proteomes" id="UP000198870">
    <property type="component" value="Unassembled WGS sequence"/>
</dbReference>
<dbReference type="InterPro" id="IPR000182">
    <property type="entry name" value="GNAT_dom"/>
</dbReference>
<dbReference type="PROSITE" id="PS51186">
    <property type="entry name" value="GNAT"/>
    <property type="match status" value="1"/>
</dbReference>
<dbReference type="RefSeq" id="WP_092210196.1">
    <property type="nucleotide sequence ID" value="NZ_FMUX01000005.1"/>
</dbReference>
<dbReference type="CDD" id="cd04301">
    <property type="entry name" value="NAT_SF"/>
    <property type="match status" value="1"/>
</dbReference>
<dbReference type="Gene3D" id="3.40.630.30">
    <property type="match status" value="1"/>
</dbReference>
<sequence length="176" mass="19657">MVEIVPYENCYLSGIVDMILSIQRDEFQIDITLDDQPDLLDIPAFYQKGSGNFWMALKGSEVIGTVSLLDIGGGKAALRKMFVKQSFRGAQRGVAGCLLKTLLTWSASIGISDVYLGTTTAFLAAHRFYEKNGFLEILETELPPSFPKMSVDTKFYRQMIKPSYVLPKRADLEGKK</sequence>
<keyword evidence="4" id="KW-1185">Reference proteome</keyword>
<evidence type="ECO:0000313" key="3">
    <source>
        <dbReference type="EMBL" id="SCY18939.1"/>
    </source>
</evidence>
<dbReference type="PANTHER" id="PTHR13947:SF37">
    <property type="entry name" value="LD18367P"/>
    <property type="match status" value="1"/>
</dbReference>
<proteinExistence type="predicted"/>